<dbReference type="GO" id="GO:0046452">
    <property type="term" value="P:dihydrofolate metabolic process"/>
    <property type="evidence" value="ECO:0007669"/>
    <property type="project" value="TreeGrafter"/>
</dbReference>
<dbReference type="GO" id="GO:0006730">
    <property type="term" value="P:one-carbon metabolic process"/>
    <property type="evidence" value="ECO:0007669"/>
    <property type="project" value="UniProtKB-KW"/>
</dbReference>
<dbReference type="Proteomes" id="UP001357733">
    <property type="component" value="Unassembled WGS sequence"/>
</dbReference>
<dbReference type="GO" id="GO:0050661">
    <property type="term" value="F:NADP binding"/>
    <property type="evidence" value="ECO:0007669"/>
    <property type="project" value="InterPro"/>
</dbReference>
<dbReference type="GO" id="GO:0004146">
    <property type="term" value="F:dihydrofolate reductase activity"/>
    <property type="evidence" value="ECO:0007669"/>
    <property type="project" value="UniProtKB-EC"/>
</dbReference>
<keyword evidence="5" id="KW-0521">NADP</keyword>
<dbReference type="PANTHER" id="PTHR48069">
    <property type="entry name" value="DIHYDROFOLATE REDUCTASE"/>
    <property type="match status" value="1"/>
</dbReference>
<comment type="pathway">
    <text evidence="1">Cofactor biosynthesis; tetrahydrofolate biosynthesis; 5,6,7,8-tetrahydrofolate from 7,8-dihydrofolate: step 1/1.</text>
</comment>
<dbReference type="PROSITE" id="PS51330">
    <property type="entry name" value="DHFR_2"/>
    <property type="match status" value="1"/>
</dbReference>
<sequence>MKQIVAVDLNWGIGRDNDMLISIPDDMKFFVEQTRGKTVIMGKNTLFSLPGAKPLKNRRNIVISSSLEDRDDLIIVRSIDELLEEVKKYPSDELMVIGGASIYKKLLDYSSECIVTKIEKSFSDVHVYFPNLDQKENWEMVEKSEIHEWEGIKYYFTRYKNHSVKKK</sequence>
<comment type="similarity">
    <text evidence="2">Belongs to the dihydrofolate reductase family.</text>
</comment>
<dbReference type="GO" id="GO:0046654">
    <property type="term" value="P:tetrahydrofolate biosynthetic process"/>
    <property type="evidence" value="ECO:0007669"/>
    <property type="project" value="InterPro"/>
</dbReference>
<keyword evidence="9" id="KW-1185">Reference proteome</keyword>
<accession>A0AAW9MXE4</accession>
<proteinExistence type="inferred from homology"/>
<reference evidence="8 9" key="1">
    <citation type="submission" date="2024-01" db="EMBL/GenBank/DDBJ databases">
        <title>Complete genome sequence of Citroniella saccharovorans strain M6.X9, isolated from human fecal sample.</title>
        <authorList>
            <person name="Cheng G."/>
            <person name="Westerholm M."/>
            <person name="Schnurer A."/>
        </authorList>
    </citation>
    <scope>NUCLEOTIDE SEQUENCE [LARGE SCALE GENOMIC DNA]</scope>
    <source>
        <strain evidence="8 9">DSM 29873</strain>
    </source>
</reference>
<dbReference type="EC" id="1.5.1.3" evidence="3"/>
<dbReference type="Gene3D" id="3.40.430.10">
    <property type="entry name" value="Dihydrofolate Reductase, subunit A"/>
    <property type="match status" value="1"/>
</dbReference>
<organism evidence="8 9">
    <name type="scientific">Citroniella saccharovorans</name>
    <dbReference type="NCBI Taxonomy" id="2053367"/>
    <lineage>
        <taxon>Bacteria</taxon>
        <taxon>Bacillati</taxon>
        <taxon>Bacillota</taxon>
        <taxon>Tissierellia</taxon>
        <taxon>Tissierellales</taxon>
        <taxon>Peptoniphilaceae</taxon>
        <taxon>Citroniella</taxon>
    </lineage>
</organism>
<dbReference type="RefSeq" id="WP_324619543.1">
    <property type="nucleotide sequence ID" value="NZ_JAYKOT010000003.1"/>
</dbReference>
<protein>
    <recommendedName>
        <fullName evidence="3">dihydrofolate reductase</fullName>
        <ecNumber evidence="3">1.5.1.3</ecNumber>
    </recommendedName>
</protein>
<keyword evidence="6 8" id="KW-0560">Oxidoreductase</keyword>
<evidence type="ECO:0000256" key="2">
    <source>
        <dbReference type="ARBA" id="ARBA00009539"/>
    </source>
</evidence>
<dbReference type="PANTHER" id="PTHR48069:SF3">
    <property type="entry name" value="DIHYDROFOLATE REDUCTASE"/>
    <property type="match status" value="1"/>
</dbReference>
<feature type="domain" description="DHFR" evidence="7">
    <location>
        <begin position="1"/>
        <end position="161"/>
    </location>
</feature>
<evidence type="ECO:0000313" key="9">
    <source>
        <dbReference type="Proteomes" id="UP001357733"/>
    </source>
</evidence>
<dbReference type="SUPFAM" id="SSF53597">
    <property type="entry name" value="Dihydrofolate reductase-like"/>
    <property type="match status" value="1"/>
</dbReference>
<keyword evidence="4" id="KW-0554">One-carbon metabolism</keyword>
<evidence type="ECO:0000259" key="7">
    <source>
        <dbReference type="PROSITE" id="PS51330"/>
    </source>
</evidence>
<dbReference type="EMBL" id="JAYKOT010000003">
    <property type="protein sequence ID" value="MEB3429347.1"/>
    <property type="molecule type" value="Genomic_DNA"/>
</dbReference>
<evidence type="ECO:0000256" key="3">
    <source>
        <dbReference type="ARBA" id="ARBA00012856"/>
    </source>
</evidence>
<dbReference type="GO" id="GO:0046655">
    <property type="term" value="P:folic acid metabolic process"/>
    <property type="evidence" value="ECO:0007669"/>
    <property type="project" value="TreeGrafter"/>
</dbReference>
<evidence type="ECO:0000256" key="1">
    <source>
        <dbReference type="ARBA" id="ARBA00004903"/>
    </source>
</evidence>
<dbReference type="PRINTS" id="PR00070">
    <property type="entry name" value="DHFR"/>
</dbReference>
<dbReference type="CDD" id="cd00209">
    <property type="entry name" value="DHFR"/>
    <property type="match status" value="1"/>
</dbReference>
<evidence type="ECO:0000256" key="6">
    <source>
        <dbReference type="ARBA" id="ARBA00023002"/>
    </source>
</evidence>
<evidence type="ECO:0000256" key="4">
    <source>
        <dbReference type="ARBA" id="ARBA00022563"/>
    </source>
</evidence>
<dbReference type="AlphaFoldDB" id="A0AAW9MXE4"/>
<gene>
    <name evidence="8" type="ORF">VLK81_04840</name>
</gene>
<dbReference type="InterPro" id="IPR024072">
    <property type="entry name" value="DHFR-like_dom_sf"/>
</dbReference>
<comment type="caution">
    <text evidence="8">The sequence shown here is derived from an EMBL/GenBank/DDBJ whole genome shotgun (WGS) entry which is preliminary data.</text>
</comment>
<dbReference type="InterPro" id="IPR001796">
    <property type="entry name" value="DHFR_dom"/>
</dbReference>
<dbReference type="Pfam" id="PF00186">
    <property type="entry name" value="DHFR_1"/>
    <property type="match status" value="1"/>
</dbReference>
<name>A0AAW9MXE4_9FIRM</name>
<dbReference type="InterPro" id="IPR012259">
    <property type="entry name" value="DHFR"/>
</dbReference>
<evidence type="ECO:0000313" key="8">
    <source>
        <dbReference type="EMBL" id="MEB3429347.1"/>
    </source>
</evidence>
<evidence type="ECO:0000256" key="5">
    <source>
        <dbReference type="ARBA" id="ARBA00022857"/>
    </source>
</evidence>